<dbReference type="GO" id="GO:0051538">
    <property type="term" value="F:3 iron, 4 sulfur cluster binding"/>
    <property type="evidence" value="ECO:0007669"/>
    <property type="project" value="UniProtKB-KW"/>
</dbReference>
<dbReference type="GO" id="GO:0009055">
    <property type="term" value="F:electron transfer activity"/>
    <property type="evidence" value="ECO:0007669"/>
    <property type="project" value="InterPro"/>
</dbReference>
<evidence type="ECO:0000256" key="5">
    <source>
        <dbReference type="ARBA" id="ARBA00022485"/>
    </source>
</evidence>
<dbReference type="EMBL" id="CP042467">
    <property type="protein sequence ID" value="QED29577.1"/>
    <property type="molecule type" value="Genomic_DNA"/>
</dbReference>
<dbReference type="InterPro" id="IPR050573">
    <property type="entry name" value="SDH/FRD_Iron-Sulfur"/>
</dbReference>
<dbReference type="AlphaFoldDB" id="A0A5B8XWI8"/>
<evidence type="ECO:0000256" key="4">
    <source>
        <dbReference type="ARBA" id="ARBA00012792"/>
    </source>
</evidence>
<dbReference type="NCBIfam" id="NF005746">
    <property type="entry name" value="PRK07570.1"/>
    <property type="match status" value="1"/>
</dbReference>
<evidence type="ECO:0000256" key="7">
    <source>
        <dbReference type="ARBA" id="ARBA00022714"/>
    </source>
</evidence>
<dbReference type="InterPro" id="IPR017896">
    <property type="entry name" value="4Fe4S_Fe-S-bd"/>
</dbReference>
<organism evidence="15 16">
    <name type="scientific">Microvenator marinus</name>
    <dbReference type="NCBI Taxonomy" id="2600177"/>
    <lineage>
        <taxon>Bacteria</taxon>
        <taxon>Deltaproteobacteria</taxon>
        <taxon>Bradymonadales</taxon>
        <taxon>Microvenatoraceae</taxon>
        <taxon>Microvenator</taxon>
    </lineage>
</organism>
<evidence type="ECO:0000259" key="14">
    <source>
        <dbReference type="PROSITE" id="PS51379"/>
    </source>
</evidence>
<keyword evidence="12" id="KW-0003">3Fe-4S</keyword>
<evidence type="ECO:0000313" key="16">
    <source>
        <dbReference type="Proteomes" id="UP000321595"/>
    </source>
</evidence>
<proteinExistence type="inferred from homology"/>
<sequence>MTMSNKNFRLKVWRQEGPDQEGRLEDFSEFSKDVSEHASFLEMLDLVNDRLIRAGKRPIEFDSDCREGICGSCGCVINGQAHGPERGTAACQLHMRVFRDGDEITVEPYRARAFPVIKDLVVDREAFDKIQHAGGYVSVNTGPKPDANSMKIGKEVSDRAFDAAACIGCGACVAACPNGSASLFTAAKVAQFALLPQGEAERGRRVVSMVERMDELGFGHCSNIGECEAACPKEISLDNIAIMKREYMKAVFSGH</sequence>
<dbReference type="SUPFAM" id="SSF54292">
    <property type="entry name" value="2Fe-2S ferredoxin-like"/>
    <property type="match status" value="1"/>
</dbReference>
<name>A0A5B8XWI8_9DELT</name>
<dbReference type="InterPro" id="IPR006058">
    <property type="entry name" value="2Fe2S_fd_BS"/>
</dbReference>
<feature type="domain" description="4Fe-4S ferredoxin-type" evidence="14">
    <location>
        <begin position="157"/>
        <end position="186"/>
    </location>
</feature>
<evidence type="ECO:0000256" key="3">
    <source>
        <dbReference type="ARBA" id="ARBA00009433"/>
    </source>
</evidence>
<gene>
    <name evidence="15" type="ORF">FRD01_20525</name>
</gene>
<keyword evidence="9" id="KW-0560">Oxidoreductase</keyword>
<dbReference type="InterPro" id="IPR009051">
    <property type="entry name" value="Helical_ferredxn"/>
</dbReference>
<dbReference type="GO" id="GO:0022904">
    <property type="term" value="P:respiratory electron transport chain"/>
    <property type="evidence" value="ECO:0007669"/>
    <property type="project" value="TreeGrafter"/>
</dbReference>
<dbReference type="GO" id="GO:0006099">
    <property type="term" value="P:tricarboxylic acid cycle"/>
    <property type="evidence" value="ECO:0007669"/>
    <property type="project" value="UniProtKB-KW"/>
</dbReference>
<keyword evidence="6" id="KW-0816">Tricarboxylic acid cycle</keyword>
<dbReference type="OrthoDB" id="9804391at2"/>
<comment type="cofactor">
    <cofactor evidence="1">
        <name>[3Fe-4S] cluster</name>
        <dbReference type="ChEBI" id="CHEBI:21137"/>
    </cofactor>
</comment>
<protein>
    <recommendedName>
        <fullName evidence="4">succinate dehydrogenase</fullName>
        <ecNumber evidence="4">1.3.5.1</ecNumber>
    </recommendedName>
</protein>
<dbReference type="GO" id="GO:0051539">
    <property type="term" value="F:4 iron, 4 sulfur cluster binding"/>
    <property type="evidence" value="ECO:0007669"/>
    <property type="project" value="UniProtKB-KW"/>
</dbReference>
<keyword evidence="5" id="KW-0004">4Fe-4S</keyword>
<dbReference type="PROSITE" id="PS00198">
    <property type="entry name" value="4FE4S_FER_1"/>
    <property type="match status" value="1"/>
</dbReference>
<comment type="cofactor">
    <cofactor evidence="2">
        <name>[4Fe-4S] cluster</name>
        <dbReference type="ChEBI" id="CHEBI:49883"/>
    </cofactor>
</comment>
<keyword evidence="7" id="KW-0001">2Fe-2S</keyword>
<dbReference type="SUPFAM" id="SSF46548">
    <property type="entry name" value="alpha-helical ferredoxin"/>
    <property type="match status" value="1"/>
</dbReference>
<evidence type="ECO:0000256" key="10">
    <source>
        <dbReference type="ARBA" id="ARBA00023004"/>
    </source>
</evidence>
<evidence type="ECO:0000256" key="12">
    <source>
        <dbReference type="ARBA" id="ARBA00023291"/>
    </source>
</evidence>
<evidence type="ECO:0000256" key="9">
    <source>
        <dbReference type="ARBA" id="ARBA00023002"/>
    </source>
</evidence>
<dbReference type="NCBIfam" id="TIGR00384">
    <property type="entry name" value="dhsB"/>
    <property type="match status" value="1"/>
</dbReference>
<keyword evidence="8" id="KW-0479">Metal-binding</keyword>
<reference evidence="15 16" key="1">
    <citation type="submission" date="2019-08" db="EMBL/GenBank/DDBJ databases">
        <authorList>
            <person name="Liang Q."/>
        </authorList>
    </citation>
    <scope>NUCLEOTIDE SEQUENCE [LARGE SCALE GENOMIC DNA]</scope>
    <source>
        <strain evidence="15 16">V1718</strain>
    </source>
</reference>
<dbReference type="GO" id="GO:0046872">
    <property type="term" value="F:metal ion binding"/>
    <property type="evidence" value="ECO:0007669"/>
    <property type="project" value="UniProtKB-KW"/>
</dbReference>
<dbReference type="KEGG" id="bbae:FRD01_20525"/>
<keyword evidence="16" id="KW-1185">Reference proteome</keyword>
<evidence type="ECO:0000256" key="8">
    <source>
        <dbReference type="ARBA" id="ARBA00022723"/>
    </source>
</evidence>
<evidence type="ECO:0000256" key="13">
    <source>
        <dbReference type="ARBA" id="ARBA00034078"/>
    </source>
</evidence>
<dbReference type="RefSeq" id="WP_146962810.1">
    <property type="nucleotide sequence ID" value="NZ_CP042467.1"/>
</dbReference>
<dbReference type="GO" id="GO:0051537">
    <property type="term" value="F:2 iron, 2 sulfur cluster binding"/>
    <property type="evidence" value="ECO:0007669"/>
    <property type="project" value="UniProtKB-KW"/>
</dbReference>
<dbReference type="InterPro" id="IPR012675">
    <property type="entry name" value="Beta-grasp_dom_sf"/>
</dbReference>
<dbReference type="InterPro" id="IPR025192">
    <property type="entry name" value="Succ_DH/fum_Rdtase_N"/>
</dbReference>
<dbReference type="GO" id="GO:0008177">
    <property type="term" value="F:succinate dehydrogenase (quinone) activity"/>
    <property type="evidence" value="ECO:0007669"/>
    <property type="project" value="UniProtKB-EC"/>
</dbReference>
<dbReference type="Gene3D" id="1.10.1060.10">
    <property type="entry name" value="Alpha-helical ferredoxin"/>
    <property type="match status" value="1"/>
</dbReference>
<evidence type="ECO:0000256" key="6">
    <source>
        <dbReference type="ARBA" id="ARBA00022532"/>
    </source>
</evidence>
<dbReference type="Pfam" id="PF13085">
    <property type="entry name" value="Fer2_3"/>
    <property type="match status" value="1"/>
</dbReference>
<evidence type="ECO:0000313" key="15">
    <source>
        <dbReference type="EMBL" id="QED29577.1"/>
    </source>
</evidence>
<keyword evidence="11" id="KW-0411">Iron-sulfur</keyword>
<accession>A0A5B8XWI8</accession>
<dbReference type="PANTHER" id="PTHR11921:SF41">
    <property type="entry name" value="SUCCINATE DEHYDROGENASE"/>
    <property type="match status" value="1"/>
</dbReference>
<comment type="cofactor">
    <cofactor evidence="13">
        <name>[2Fe-2S] cluster</name>
        <dbReference type="ChEBI" id="CHEBI:190135"/>
    </cofactor>
</comment>
<dbReference type="InterPro" id="IPR004489">
    <property type="entry name" value="Succ_DH/fum_Rdtase_Fe-S"/>
</dbReference>
<dbReference type="PROSITE" id="PS51379">
    <property type="entry name" value="4FE4S_FER_2"/>
    <property type="match status" value="1"/>
</dbReference>
<evidence type="ECO:0000256" key="2">
    <source>
        <dbReference type="ARBA" id="ARBA00001966"/>
    </source>
</evidence>
<evidence type="ECO:0000256" key="1">
    <source>
        <dbReference type="ARBA" id="ARBA00001927"/>
    </source>
</evidence>
<dbReference type="PANTHER" id="PTHR11921">
    <property type="entry name" value="SUCCINATE DEHYDROGENASE IRON-SULFUR PROTEIN"/>
    <property type="match status" value="1"/>
</dbReference>
<dbReference type="Gene3D" id="3.10.20.30">
    <property type="match status" value="1"/>
</dbReference>
<comment type="similarity">
    <text evidence="3">Belongs to the succinate dehydrogenase/fumarate reductase iron-sulfur protein family.</text>
</comment>
<dbReference type="Proteomes" id="UP000321595">
    <property type="component" value="Chromosome"/>
</dbReference>
<dbReference type="Pfam" id="PF12838">
    <property type="entry name" value="Fer4_7"/>
    <property type="match status" value="1"/>
</dbReference>
<dbReference type="InterPro" id="IPR036010">
    <property type="entry name" value="2Fe-2S_ferredoxin-like_sf"/>
</dbReference>
<dbReference type="InterPro" id="IPR017900">
    <property type="entry name" value="4Fe4S_Fe_S_CS"/>
</dbReference>
<keyword evidence="10" id="KW-0408">Iron</keyword>
<dbReference type="EC" id="1.3.5.1" evidence="4"/>
<evidence type="ECO:0000256" key="11">
    <source>
        <dbReference type="ARBA" id="ARBA00023014"/>
    </source>
</evidence>
<dbReference type="PROSITE" id="PS00197">
    <property type="entry name" value="2FE2S_FER_1"/>
    <property type="match status" value="1"/>
</dbReference>